<protein>
    <submittedName>
        <fullName evidence="3">Uncharacterized protein</fullName>
    </submittedName>
</protein>
<reference evidence="3" key="1">
    <citation type="submission" date="2023-01" db="EMBL/GenBank/DDBJ databases">
        <title>Colletotrichum chrysophilum M932 genome sequence.</title>
        <authorList>
            <person name="Baroncelli R."/>
        </authorList>
    </citation>
    <scope>NUCLEOTIDE SEQUENCE</scope>
    <source>
        <strain evidence="3">M932</strain>
    </source>
</reference>
<feature type="chain" id="PRO_5042036787" evidence="2">
    <location>
        <begin position="27"/>
        <end position="228"/>
    </location>
</feature>
<feature type="region of interest" description="Disordered" evidence="1">
    <location>
        <begin position="198"/>
        <end position="217"/>
    </location>
</feature>
<organism evidence="3 4">
    <name type="scientific">Colletotrichum chrysophilum</name>
    <dbReference type="NCBI Taxonomy" id="1836956"/>
    <lineage>
        <taxon>Eukaryota</taxon>
        <taxon>Fungi</taxon>
        <taxon>Dikarya</taxon>
        <taxon>Ascomycota</taxon>
        <taxon>Pezizomycotina</taxon>
        <taxon>Sordariomycetes</taxon>
        <taxon>Hypocreomycetidae</taxon>
        <taxon>Glomerellales</taxon>
        <taxon>Glomerellaceae</taxon>
        <taxon>Colletotrichum</taxon>
        <taxon>Colletotrichum gloeosporioides species complex</taxon>
    </lineage>
</organism>
<evidence type="ECO:0000313" key="4">
    <source>
        <dbReference type="Proteomes" id="UP001243330"/>
    </source>
</evidence>
<evidence type="ECO:0000313" key="3">
    <source>
        <dbReference type="EMBL" id="KAK1841323.1"/>
    </source>
</evidence>
<dbReference type="Proteomes" id="UP001243330">
    <property type="component" value="Unassembled WGS sequence"/>
</dbReference>
<feature type="region of interest" description="Disordered" evidence="1">
    <location>
        <begin position="103"/>
        <end position="122"/>
    </location>
</feature>
<evidence type="ECO:0000256" key="1">
    <source>
        <dbReference type="SAM" id="MobiDB-lite"/>
    </source>
</evidence>
<gene>
    <name evidence="3" type="ORF">CCHR01_16059</name>
</gene>
<dbReference type="EMBL" id="JAQOWY010000490">
    <property type="protein sequence ID" value="KAK1841323.1"/>
    <property type="molecule type" value="Genomic_DNA"/>
</dbReference>
<feature type="signal peptide" evidence="2">
    <location>
        <begin position="1"/>
        <end position="26"/>
    </location>
</feature>
<proteinExistence type="predicted"/>
<feature type="compositionally biased region" description="Acidic residues" evidence="1">
    <location>
        <begin position="105"/>
        <end position="116"/>
    </location>
</feature>
<sequence length="228" mass="24489">MRDGSRECWSLVLALVLVLPLAVLESTVSVLGLALERKEPGRGGVGGGRTGTRRMEGWGLVQQQQQRSSACGRVAVLLLGGRGGEGKYQVPCCFSTCYGRGGAPGEDEDEEGEGEGEDKKDEDWCTLRITAQRSDSTSNMFPPRPPRIFRQRTGQDAFSSLVCVNGISLQHLSVSPGRCAHLTVHDMNVVTHIKICPPKLSDSDSEDPNGPSNPSSIRYAVSVCLSTT</sequence>
<dbReference type="AlphaFoldDB" id="A0AAD9EAT9"/>
<keyword evidence="4" id="KW-1185">Reference proteome</keyword>
<accession>A0AAD9EAT9</accession>
<name>A0AAD9EAT9_9PEZI</name>
<evidence type="ECO:0000256" key="2">
    <source>
        <dbReference type="SAM" id="SignalP"/>
    </source>
</evidence>
<comment type="caution">
    <text evidence="3">The sequence shown here is derived from an EMBL/GenBank/DDBJ whole genome shotgun (WGS) entry which is preliminary data.</text>
</comment>
<keyword evidence="2" id="KW-0732">Signal</keyword>